<evidence type="ECO:0000259" key="2">
    <source>
        <dbReference type="Pfam" id="PF02557"/>
    </source>
</evidence>
<proteinExistence type="predicted"/>
<dbReference type="InterPro" id="IPR052179">
    <property type="entry name" value="DD-CPase-like"/>
</dbReference>
<evidence type="ECO:0000313" key="4">
    <source>
        <dbReference type="Proteomes" id="UP000334019"/>
    </source>
</evidence>
<sequence length="210" mass="21745">MNGISAIHSRIAAIEGRFRTPAPVATPPAQDPSSSTGTAPSTASRAAPVHDAFAPAFAAALDGGGTTPAARLAPGAYGPLSPPPELAAYGNGRVPAAALTPIGDGTHHLHAPAAQAFSRMEADARLAGIDLGIISSYRDLPTQQRLAAEKGLYSQGGLAATPGTSNHGWGLSVDLELDARALDWMRANGPRYGFVEDVPREPWHWTYRPA</sequence>
<dbReference type="Gene3D" id="3.30.1380.10">
    <property type="match status" value="1"/>
</dbReference>
<dbReference type="PANTHER" id="PTHR34385">
    <property type="entry name" value="D-ALANYL-D-ALANINE CARBOXYPEPTIDASE"/>
    <property type="match status" value="1"/>
</dbReference>
<dbReference type="RefSeq" id="WP_153757842.1">
    <property type="nucleotide sequence ID" value="NZ_CP045851.1"/>
</dbReference>
<dbReference type="AlphaFoldDB" id="A0A5Q2RHE3"/>
<dbReference type="InterPro" id="IPR003709">
    <property type="entry name" value="VanY-like_core_dom"/>
</dbReference>
<keyword evidence="4" id="KW-1185">Reference proteome</keyword>
<dbReference type="InterPro" id="IPR009045">
    <property type="entry name" value="Zn_M74/Hedgehog-like"/>
</dbReference>
<gene>
    <name evidence="3" type="ORF">GH723_00645</name>
</gene>
<protein>
    <submittedName>
        <fullName evidence="3">Peptidase M15</fullName>
    </submittedName>
</protein>
<dbReference type="PANTHER" id="PTHR34385:SF1">
    <property type="entry name" value="PEPTIDOGLYCAN L-ALANYL-D-GLUTAMATE ENDOPEPTIDASE CWLK"/>
    <property type="match status" value="1"/>
</dbReference>
<feature type="region of interest" description="Disordered" evidence="1">
    <location>
        <begin position="18"/>
        <end position="46"/>
    </location>
</feature>
<dbReference type="GO" id="GO:0008233">
    <property type="term" value="F:peptidase activity"/>
    <property type="evidence" value="ECO:0007669"/>
    <property type="project" value="InterPro"/>
</dbReference>
<reference evidence="3 4" key="1">
    <citation type="submission" date="2019-11" db="EMBL/GenBank/DDBJ databases">
        <authorList>
            <person name="He Y."/>
        </authorList>
    </citation>
    <scope>NUCLEOTIDE SEQUENCE [LARGE SCALE GENOMIC DNA]</scope>
    <source>
        <strain evidence="3 4">SCSIO 58843</strain>
    </source>
</reference>
<accession>A0A5Q2RHE3</accession>
<dbReference type="SUPFAM" id="SSF55166">
    <property type="entry name" value="Hedgehog/DD-peptidase"/>
    <property type="match status" value="1"/>
</dbReference>
<feature type="compositionally biased region" description="Low complexity" evidence="1">
    <location>
        <begin position="32"/>
        <end position="46"/>
    </location>
</feature>
<name>A0A5Q2RHE3_9ACTN</name>
<dbReference type="KEGG" id="atq:GH723_00645"/>
<dbReference type="Proteomes" id="UP000334019">
    <property type="component" value="Chromosome"/>
</dbReference>
<evidence type="ECO:0000256" key="1">
    <source>
        <dbReference type="SAM" id="MobiDB-lite"/>
    </source>
</evidence>
<dbReference type="EMBL" id="CP045851">
    <property type="protein sequence ID" value="QGG93736.1"/>
    <property type="molecule type" value="Genomic_DNA"/>
</dbReference>
<dbReference type="CDD" id="cd14814">
    <property type="entry name" value="Peptidase_M15"/>
    <property type="match status" value="1"/>
</dbReference>
<organism evidence="3 4">
    <name type="scientific">Actinomarinicola tropica</name>
    <dbReference type="NCBI Taxonomy" id="2789776"/>
    <lineage>
        <taxon>Bacteria</taxon>
        <taxon>Bacillati</taxon>
        <taxon>Actinomycetota</taxon>
        <taxon>Acidimicrobiia</taxon>
        <taxon>Acidimicrobiales</taxon>
        <taxon>Iamiaceae</taxon>
        <taxon>Actinomarinicola</taxon>
    </lineage>
</organism>
<dbReference type="Pfam" id="PF02557">
    <property type="entry name" value="VanY"/>
    <property type="match status" value="1"/>
</dbReference>
<dbReference type="GO" id="GO:0006508">
    <property type="term" value="P:proteolysis"/>
    <property type="evidence" value="ECO:0007669"/>
    <property type="project" value="InterPro"/>
</dbReference>
<feature type="domain" description="D-alanyl-D-alanine carboxypeptidase-like core" evidence="2">
    <location>
        <begin position="107"/>
        <end position="209"/>
    </location>
</feature>
<evidence type="ECO:0000313" key="3">
    <source>
        <dbReference type="EMBL" id="QGG93736.1"/>
    </source>
</evidence>